<dbReference type="Pfam" id="PF09912">
    <property type="entry name" value="DUF2141"/>
    <property type="match status" value="1"/>
</dbReference>
<name>A0A074LK27_9BACT</name>
<organism evidence="1 2">
    <name type="scientific">Anditalea andensis</name>
    <dbReference type="NCBI Taxonomy" id="1048983"/>
    <lineage>
        <taxon>Bacteria</taxon>
        <taxon>Pseudomonadati</taxon>
        <taxon>Bacteroidota</taxon>
        <taxon>Cytophagia</taxon>
        <taxon>Cytophagales</taxon>
        <taxon>Cytophagaceae</taxon>
        <taxon>Anditalea</taxon>
    </lineage>
</organism>
<dbReference type="InterPro" id="IPR018673">
    <property type="entry name" value="DUF2141"/>
</dbReference>
<gene>
    <name evidence="1" type="ORF">EL17_08355</name>
</gene>
<dbReference type="EMBL" id="JMIH01000016">
    <property type="protein sequence ID" value="KEO74142.1"/>
    <property type="molecule type" value="Genomic_DNA"/>
</dbReference>
<reference evidence="1 2" key="1">
    <citation type="submission" date="2014-04" db="EMBL/GenBank/DDBJ databases">
        <title>Characterization and application of a salt tolerant electro-active bacterium.</title>
        <authorList>
            <person name="Yang L."/>
            <person name="Wei S."/>
            <person name="Tay Q.X.M."/>
        </authorList>
    </citation>
    <scope>NUCLEOTIDE SEQUENCE [LARGE SCALE GENOMIC DNA]</scope>
    <source>
        <strain evidence="1 2">LY1</strain>
    </source>
</reference>
<dbReference type="eggNOG" id="COG4704">
    <property type="taxonomic scope" value="Bacteria"/>
</dbReference>
<evidence type="ECO:0008006" key="3">
    <source>
        <dbReference type="Google" id="ProtNLM"/>
    </source>
</evidence>
<keyword evidence="2" id="KW-1185">Reference proteome</keyword>
<evidence type="ECO:0000313" key="2">
    <source>
        <dbReference type="Proteomes" id="UP000027821"/>
    </source>
</evidence>
<sequence>MLIWPLCLLLFVSAHPVDQGIFIIQIQGLRNADGVATVALYEKDNHLSEDDVKATFKSTIKNNSAVIMTKPLDYGNYSVVVLHDENNNGKMDYNIVRMPKEGVGFSNNPKIGLSKPSFEATKVTLGEKEKKITIKMIYF</sequence>
<protein>
    <recommendedName>
        <fullName evidence="3">DUF2141 domain-containing protein</fullName>
    </recommendedName>
</protein>
<dbReference type="STRING" id="1048983.EL17_08355"/>
<accession>A0A074LK27</accession>
<dbReference type="AlphaFoldDB" id="A0A074LK27"/>
<dbReference type="Proteomes" id="UP000027821">
    <property type="component" value="Unassembled WGS sequence"/>
</dbReference>
<comment type="caution">
    <text evidence="1">The sequence shown here is derived from an EMBL/GenBank/DDBJ whole genome shotgun (WGS) entry which is preliminary data.</text>
</comment>
<proteinExistence type="predicted"/>
<evidence type="ECO:0000313" key="1">
    <source>
        <dbReference type="EMBL" id="KEO74142.1"/>
    </source>
</evidence>